<keyword evidence="2" id="KW-1185">Reference proteome</keyword>
<dbReference type="CDD" id="cd03392">
    <property type="entry name" value="PAP2_like_2"/>
    <property type="match status" value="1"/>
</dbReference>
<gene>
    <name evidence="1" type="ORF">ABE65_013630</name>
</gene>
<dbReference type="STRING" id="1221500.ABE65_013630"/>
<proteinExistence type="predicted"/>
<evidence type="ECO:0000313" key="2">
    <source>
        <dbReference type="Proteomes" id="UP000076623"/>
    </source>
</evidence>
<organism evidence="1 2">
    <name type="scientific">Fictibacillus phosphorivorans</name>
    <dbReference type="NCBI Taxonomy" id="1221500"/>
    <lineage>
        <taxon>Bacteria</taxon>
        <taxon>Bacillati</taxon>
        <taxon>Bacillota</taxon>
        <taxon>Bacilli</taxon>
        <taxon>Bacillales</taxon>
        <taxon>Fictibacillaceae</taxon>
        <taxon>Fictibacillus</taxon>
    </lineage>
</organism>
<sequence>MIFKNSVIRTVALTALCLGIFILFASVYEHSRVEVLDVWAMKNVSVIHQPALNDSFTFLTNMASRPYQYAIFLFFAVIWLIGERKWIEPFVLGVCLIGIRFENQWFKEWFERDRPMYDRVIEITGYSFPSGHAMISIAFFGLLTYLLVHNYSLLYKYRKFMYGVTALFIGSVGFSRVYLGVHYPTDVLGGFAAGGTWLLICVLLYKGLNHFLKRNVSYK</sequence>
<dbReference type="SUPFAM" id="SSF48317">
    <property type="entry name" value="Acid phosphatase/Vanadium-dependent haloperoxidase"/>
    <property type="match status" value="1"/>
</dbReference>
<dbReference type="PANTHER" id="PTHR14969">
    <property type="entry name" value="SPHINGOSINE-1-PHOSPHATE PHOSPHOHYDROLASE"/>
    <property type="match status" value="1"/>
</dbReference>
<dbReference type="Pfam" id="PF01569">
    <property type="entry name" value="PAP2"/>
    <property type="match status" value="1"/>
</dbReference>
<dbReference type="RefSeq" id="WP_066395933.1">
    <property type="nucleotide sequence ID" value="NZ_CP015378.1"/>
</dbReference>
<dbReference type="PANTHER" id="PTHR14969:SF13">
    <property type="entry name" value="AT30094P"/>
    <property type="match status" value="1"/>
</dbReference>
<dbReference type="Gene3D" id="1.20.144.10">
    <property type="entry name" value="Phosphatidic acid phosphatase type 2/haloperoxidase"/>
    <property type="match status" value="2"/>
</dbReference>
<dbReference type="InterPro" id="IPR000326">
    <property type="entry name" value="PAP2/HPO"/>
</dbReference>
<dbReference type="AlphaFoldDB" id="A0A160IN90"/>
<dbReference type="EMBL" id="CP015378">
    <property type="protein sequence ID" value="ANC77781.1"/>
    <property type="molecule type" value="Genomic_DNA"/>
</dbReference>
<accession>A0A160IN90</accession>
<dbReference type="InterPro" id="IPR036938">
    <property type="entry name" value="PAP2/HPO_sf"/>
</dbReference>
<dbReference type="OrthoDB" id="9789113at2"/>
<dbReference type="Proteomes" id="UP000076623">
    <property type="component" value="Chromosome"/>
</dbReference>
<protein>
    <submittedName>
        <fullName evidence="1">Uncharacterized protein</fullName>
    </submittedName>
</protein>
<reference evidence="1 2" key="1">
    <citation type="submission" date="2016-04" db="EMBL/GenBank/DDBJ databases">
        <title>Complete genome sequence of Fictibacillus phosphorivorans G25-29, a strain toxic to nematodes.</title>
        <authorList>
            <person name="Zheng Z."/>
        </authorList>
    </citation>
    <scope>NUCLEOTIDE SEQUENCE [LARGE SCALE GENOMIC DNA]</scope>
    <source>
        <strain evidence="1 2">G25-29</strain>
    </source>
</reference>
<name>A0A160IN90_9BACL</name>
<dbReference type="KEGG" id="fpn:ABE65_013630"/>
<dbReference type="SMART" id="SM00014">
    <property type="entry name" value="acidPPc"/>
    <property type="match status" value="1"/>
</dbReference>
<evidence type="ECO:0000313" key="1">
    <source>
        <dbReference type="EMBL" id="ANC77781.1"/>
    </source>
</evidence>